<evidence type="ECO:0000259" key="18">
    <source>
        <dbReference type="PROSITE" id="PS50109"/>
    </source>
</evidence>
<dbReference type="InterPro" id="IPR001789">
    <property type="entry name" value="Sig_transdc_resp-reg_receiver"/>
</dbReference>
<dbReference type="SMART" id="SM00448">
    <property type="entry name" value="REC"/>
    <property type="match status" value="1"/>
</dbReference>
<feature type="modified residue" description="4-aspartylphosphate" evidence="17">
    <location>
        <position position="1314"/>
    </location>
</feature>
<evidence type="ECO:0000256" key="17">
    <source>
        <dbReference type="PROSITE-ProRule" id="PRU00169"/>
    </source>
</evidence>
<keyword evidence="11" id="KW-0902">Two-component regulatory system</keyword>
<dbReference type="GO" id="GO:0005886">
    <property type="term" value="C:plasma membrane"/>
    <property type="evidence" value="ECO:0007669"/>
    <property type="project" value="UniProtKB-SubCell"/>
</dbReference>
<evidence type="ECO:0000256" key="4">
    <source>
        <dbReference type="ARBA" id="ARBA00022475"/>
    </source>
</evidence>
<keyword evidence="5 17" id="KW-0597">Phosphoprotein</keyword>
<dbReference type="OrthoDB" id="5477914at2"/>
<dbReference type="STRING" id="1035707.SAMN05216552_101849"/>
<evidence type="ECO:0000256" key="10">
    <source>
        <dbReference type="ARBA" id="ARBA00022989"/>
    </source>
</evidence>
<protein>
    <recommendedName>
        <fullName evidence="15">Virulence sensor protein BvgS</fullName>
        <ecNumber evidence="3">2.7.13.3</ecNumber>
    </recommendedName>
</protein>
<dbReference type="InterPro" id="IPR011006">
    <property type="entry name" value="CheY-like_superfamily"/>
</dbReference>
<reference evidence="22" key="1">
    <citation type="submission" date="2016-10" db="EMBL/GenBank/DDBJ databases">
        <authorList>
            <person name="Varghese N."/>
            <person name="Submissions S."/>
        </authorList>
    </citation>
    <scope>NUCLEOTIDE SEQUENCE [LARGE SCALE GENOMIC DNA]</scope>
    <source>
        <strain evidence="22">CGMCC 1.11014</strain>
    </source>
</reference>
<keyword evidence="4" id="KW-1003">Cell membrane</keyword>
<dbReference type="InterPro" id="IPR015943">
    <property type="entry name" value="WD40/YVTN_repeat-like_dom_sf"/>
</dbReference>
<dbReference type="InterPro" id="IPR013783">
    <property type="entry name" value="Ig-like_fold"/>
</dbReference>
<keyword evidence="8" id="KW-0547">Nucleotide-binding</keyword>
<dbReference type="PROSITE" id="PS50109">
    <property type="entry name" value="HIS_KIN"/>
    <property type="match status" value="1"/>
</dbReference>
<dbReference type="PROSITE" id="PS50894">
    <property type="entry name" value="HPT"/>
    <property type="match status" value="1"/>
</dbReference>
<dbReference type="SMART" id="SM00388">
    <property type="entry name" value="HisKA"/>
    <property type="match status" value="1"/>
</dbReference>
<dbReference type="PROSITE" id="PS50110">
    <property type="entry name" value="RESPONSE_REGULATORY"/>
    <property type="match status" value="1"/>
</dbReference>
<dbReference type="Pfam" id="PF01627">
    <property type="entry name" value="Hpt"/>
    <property type="match status" value="1"/>
</dbReference>
<evidence type="ECO:0000256" key="7">
    <source>
        <dbReference type="ARBA" id="ARBA00022729"/>
    </source>
</evidence>
<evidence type="ECO:0000256" key="9">
    <source>
        <dbReference type="ARBA" id="ARBA00022840"/>
    </source>
</evidence>
<dbReference type="SUPFAM" id="SSF47226">
    <property type="entry name" value="Histidine-containing phosphotransfer domain, HPT domain"/>
    <property type="match status" value="1"/>
</dbReference>
<evidence type="ECO:0000256" key="16">
    <source>
        <dbReference type="PROSITE-ProRule" id="PRU00110"/>
    </source>
</evidence>
<evidence type="ECO:0000256" key="3">
    <source>
        <dbReference type="ARBA" id="ARBA00012438"/>
    </source>
</evidence>
<dbReference type="SUPFAM" id="SSF55781">
    <property type="entry name" value="GAF domain-like"/>
    <property type="match status" value="1"/>
</dbReference>
<evidence type="ECO:0000313" key="22">
    <source>
        <dbReference type="Proteomes" id="UP000199391"/>
    </source>
</evidence>
<dbReference type="EC" id="2.7.13.3" evidence="3"/>
<dbReference type="SMART" id="SM00073">
    <property type="entry name" value="HPT"/>
    <property type="match status" value="1"/>
</dbReference>
<evidence type="ECO:0000256" key="1">
    <source>
        <dbReference type="ARBA" id="ARBA00000085"/>
    </source>
</evidence>
<evidence type="ECO:0000256" key="13">
    <source>
        <dbReference type="ARBA" id="ARBA00023136"/>
    </source>
</evidence>
<dbReference type="SUPFAM" id="SSF63829">
    <property type="entry name" value="Calcium-dependent phosphotriesterase"/>
    <property type="match status" value="3"/>
</dbReference>
<dbReference type="Pfam" id="PF00072">
    <property type="entry name" value="Response_reg"/>
    <property type="match status" value="1"/>
</dbReference>
<dbReference type="InterPro" id="IPR003661">
    <property type="entry name" value="HisK_dim/P_dom"/>
</dbReference>
<evidence type="ECO:0000256" key="5">
    <source>
        <dbReference type="ARBA" id="ARBA00022553"/>
    </source>
</evidence>
<evidence type="ECO:0000256" key="8">
    <source>
        <dbReference type="ARBA" id="ARBA00022741"/>
    </source>
</evidence>
<dbReference type="Pfam" id="PF07494">
    <property type="entry name" value="Reg_prop"/>
    <property type="match status" value="4"/>
</dbReference>
<dbReference type="InterPro" id="IPR011110">
    <property type="entry name" value="Reg_prop"/>
</dbReference>
<feature type="domain" description="Response regulatory" evidence="19">
    <location>
        <begin position="1265"/>
        <end position="1381"/>
    </location>
</feature>
<evidence type="ECO:0000313" key="21">
    <source>
        <dbReference type="EMBL" id="SFU98934.1"/>
    </source>
</evidence>
<dbReference type="SUPFAM" id="SSF52172">
    <property type="entry name" value="CheY-like"/>
    <property type="match status" value="1"/>
</dbReference>
<evidence type="ECO:0000256" key="12">
    <source>
        <dbReference type="ARBA" id="ARBA00023026"/>
    </source>
</evidence>
<sequence length="1519" mass="161557">MLALAAPPALSAPAAPPAADRWAKLATPLFEHLGQEHEQAITMALAQDGDGFVWMGTQNGLARWDGYRLRRFKFDPADPGSLPGDFIQALHVDRQGRLWIGTTLAGLAMYDKALERFVRYPANATGLGHAAVNAIASDAHGGVWIGTAGGLDYINPATAAIAHYRHERGVAGGLPDNQVRSLLVDRRGDLWIGTATGLTRRDAGSGRFLAVPVGAAPGDNGAPPGAWQDAVLSLHEDSQGAITFGTLKSGIGKVDAAGAGTAAAGRILQLPGVPDAHASMVLSIAEARPGKLWAATYGGGVLEFDTAGGPARRIQHQAAVPASLGNDRTAALLRDRSGLVWVANERGIDYHSPQSRAIGAVFGGEGLLEAAVTAVMADGAGRAWIGLADQGVDIVSPGGGRVAALRPDPAKPDTALPKRVVLALAEAPGREAWIGTQLGLYLSSAGGTRVKRVPLPLETPYPRIGNILPLDGKLWLGTYEGLLRFDPATRALRAYVQRPAGGGGLTDGRVHALLPDGKGGLWVGTRSGLNLVDMAGGGVEQIAPNGASRTGLPESIITSLAFDSQGRLWVASHGGGISVLERRGPGGAPEFRRLGVADGLPSDVVPALQLDRKGRMWAATASGIAVFDTQTMKARSLGRADGVAFQTYFIGAAAQTAEADLLFGATGGLAVFHPDALQTWSFRAPLAITSVLVDGRPVAQPRRLTLEPEAKGFEVEVAALDYSAPQRNRYAYRLDGYDHAWTEADASRRAVTYRNLPPGDYLLRLRGANRAGMWSPDELTIPVQVLPAWHQTAWAHGAFALALALLAWGLLRWRTLYLRRDQARLQTLVYSRTRHLEKLNAIVKSINEQLDFDALLHTILQETTVIKGVDAALALVRKTGTDTLTLRAAWGDVGTADARQRLELAEAEAAYMDAGERIAPDIFLVRAAEGRMLHGACAVLAVRICVDRHVEGYLLFENHRQHAAFDGSDLDLLKALREPFVTAFQKARSLRQVELARANAEAATRAKSEFLANISHEIRTPMNAIIGFAGLGVQMDLPAKPVDYFRKIGRAGQSLLRIINDVLDFSKIESGKLELEAVPFDLNDTLTQINDLFSWQAAEKGLELVVWAAPDVPPHVLGDPLRLGQVLTNLVGNALKFTSRGHIRLRVELDDSAPASDESDMVRLRFLVEDSGVGISAEQQGRLFQAFAQADASTTRVYGGTGLGLAISQQLVRKMGGAIVVDSEPGQGSRFGFAVSLRIASASATQAATGPSGAVRPAQRLGGLRVLVVDDNIINQQVCAEILQRAGVAVELAGSGKDALRMVAAQRYDAVMMDIQMPDMDGYHVTERIRAMPALERLPIIAITAHAVRGYREHCIAMGMNDYVAKPIDPATLYAVLDRCTGGGGALHLEPAQVASRLTLPPLPGLDLPAALERLGGNAALLGRLLTIFIHDFDTLLPQLRQAIAAAEHEQAARLVHKVKGAASNLSANELYQAAAALEQALAGRESAALPGLLDAFLRALAQAGDSAQYYLEKTASMS</sequence>
<comment type="subcellular location">
    <subcellularLocation>
        <location evidence="2">Cell membrane</location>
        <topology evidence="2">Multi-pass membrane protein</topology>
    </subcellularLocation>
</comment>
<dbReference type="FunFam" id="3.30.565.10:FF:000010">
    <property type="entry name" value="Sensor histidine kinase RcsC"/>
    <property type="match status" value="1"/>
</dbReference>
<dbReference type="PRINTS" id="PR00344">
    <property type="entry name" value="BCTRLSENSOR"/>
</dbReference>
<evidence type="ECO:0000256" key="2">
    <source>
        <dbReference type="ARBA" id="ARBA00004651"/>
    </source>
</evidence>
<keyword evidence="13" id="KW-0472">Membrane</keyword>
<dbReference type="InterPro" id="IPR036641">
    <property type="entry name" value="HPT_dom_sf"/>
</dbReference>
<evidence type="ECO:0000259" key="19">
    <source>
        <dbReference type="PROSITE" id="PS50110"/>
    </source>
</evidence>
<evidence type="ECO:0000256" key="6">
    <source>
        <dbReference type="ARBA" id="ARBA00022692"/>
    </source>
</evidence>
<dbReference type="Pfam" id="PF02518">
    <property type="entry name" value="HATPase_c"/>
    <property type="match status" value="1"/>
</dbReference>
<dbReference type="Gene3D" id="3.30.565.10">
    <property type="entry name" value="Histidine kinase-like ATPase, C-terminal domain"/>
    <property type="match status" value="1"/>
</dbReference>
<dbReference type="CDD" id="cd00082">
    <property type="entry name" value="HisKA"/>
    <property type="match status" value="1"/>
</dbReference>
<dbReference type="Gene3D" id="2.130.10.10">
    <property type="entry name" value="YVTN repeat-like/Quinoprotein amine dehydrogenase"/>
    <property type="match status" value="4"/>
</dbReference>
<dbReference type="SUPFAM" id="SSF55874">
    <property type="entry name" value="ATPase domain of HSP90 chaperone/DNA topoisomerase II/histidine kinase"/>
    <property type="match status" value="1"/>
</dbReference>
<dbReference type="InterPro" id="IPR008207">
    <property type="entry name" value="Sig_transdc_His_kin_Hpt_dom"/>
</dbReference>
<proteinExistence type="predicted"/>
<keyword evidence="22" id="KW-1185">Reference proteome</keyword>
<dbReference type="GO" id="GO:0000155">
    <property type="term" value="F:phosphorelay sensor kinase activity"/>
    <property type="evidence" value="ECO:0007669"/>
    <property type="project" value="InterPro"/>
</dbReference>
<dbReference type="CDD" id="cd17546">
    <property type="entry name" value="REC_hyHK_CKI1_RcsC-like"/>
    <property type="match status" value="1"/>
</dbReference>
<comment type="function">
    <text evidence="14">Member of the two-component regulatory system BvgS/BvgA. Phosphorylates BvgA via a four-step phosphorelay in response to environmental signals.</text>
</comment>
<evidence type="ECO:0000256" key="15">
    <source>
        <dbReference type="ARBA" id="ARBA00070152"/>
    </source>
</evidence>
<keyword evidence="9" id="KW-0067">ATP-binding</keyword>
<dbReference type="EMBL" id="FPBO01000018">
    <property type="protein sequence ID" value="SFU98934.1"/>
    <property type="molecule type" value="Genomic_DNA"/>
</dbReference>
<dbReference type="PANTHER" id="PTHR45339:SF1">
    <property type="entry name" value="HYBRID SIGNAL TRANSDUCTION HISTIDINE KINASE J"/>
    <property type="match status" value="1"/>
</dbReference>
<feature type="domain" description="HPt" evidence="20">
    <location>
        <begin position="1418"/>
        <end position="1515"/>
    </location>
</feature>
<dbReference type="Gene3D" id="1.10.287.130">
    <property type="match status" value="1"/>
</dbReference>
<dbReference type="Pfam" id="PF07495">
    <property type="entry name" value="Y_Y_Y"/>
    <property type="match status" value="1"/>
</dbReference>
<dbReference type="Proteomes" id="UP000199391">
    <property type="component" value="Unassembled WGS sequence"/>
</dbReference>
<dbReference type="InterPro" id="IPR036097">
    <property type="entry name" value="HisK_dim/P_sf"/>
</dbReference>
<evidence type="ECO:0000256" key="14">
    <source>
        <dbReference type="ARBA" id="ARBA00058004"/>
    </source>
</evidence>
<dbReference type="SUPFAM" id="SSF47384">
    <property type="entry name" value="Homodimeric domain of signal transducing histidine kinase"/>
    <property type="match status" value="1"/>
</dbReference>
<dbReference type="InterPro" id="IPR003594">
    <property type="entry name" value="HATPase_dom"/>
</dbReference>
<dbReference type="InterPro" id="IPR036890">
    <property type="entry name" value="HATPase_C_sf"/>
</dbReference>
<feature type="modified residue" description="Phosphohistidine" evidence="16">
    <location>
        <position position="1457"/>
    </location>
</feature>
<dbReference type="PANTHER" id="PTHR45339">
    <property type="entry name" value="HYBRID SIGNAL TRANSDUCTION HISTIDINE KINASE J"/>
    <property type="match status" value="1"/>
</dbReference>
<dbReference type="RefSeq" id="WP_093557110.1">
    <property type="nucleotide sequence ID" value="NZ_FPBO01000018.1"/>
</dbReference>
<gene>
    <name evidence="21" type="ORF">SAMN05216552_101849</name>
</gene>
<keyword evidence="12" id="KW-0843">Virulence</keyword>
<dbReference type="Gene3D" id="1.20.120.160">
    <property type="entry name" value="HPT domain"/>
    <property type="match status" value="1"/>
</dbReference>
<dbReference type="InterPro" id="IPR029016">
    <property type="entry name" value="GAF-like_dom_sf"/>
</dbReference>
<keyword evidence="10" id="KW-1133">Transmembrane helix</keyword>
<keyword evidence="7" id="KW-0732">Signal</keyword>
<comment type="catalytic activity">
    <reaction evidence="1">
        <text>ATP + protein L-histidine = ADP + protein N-phospho-L-histidine.</text>
        <dbReference type="EC" id="2.7.13.3"/>
    </reaction>
</comment>
<dbReference type="SMART" id="SM00387">
    <property type="entry name" value="HATPase_c"/>
    <property type="match status" value="1"/>
</dbReference>
<dbReference type="CDD" id="cd16922">
    <property type="entry name" value="HATPase_EvgS-ArcB-TorS-like"/>
    <property type="match status" value="1"/>
</dbReference>
<name>A0A1I7KNJ7_9BURK</name>
<evidence type="ECO:0000256" key="11">
    <source>
        <dbReference type="ARBA" id="ARBA00023012"/>
    </source>
</evidence>
<dbReference type="Gene3D" id="2.60.40.10">
    <property type="entry name" value="Immunoglobulins"/>
    <property type="match status" value="1"/>
</dbReference>
<dbReference type="InterPro" id="IPR011123">
    <property type="entry name" value="Y_Y_Y"/>
</dbReference>
<dbReference type="GO" id="GO:0005524">
    <property type="term" value="F:ATP binding"/>
    <property type="evidence" value="ECO:0007669"/>
    <property type="project" value="UniProtKB-KW"/>
</dbReference>
<dbReference type="InterPro" id="IPR005467">
    <property type="entry name" value="His_kinase_dom"/>
</dbReference>
<accession>A0A1I7KNJ7</accession>
<dbReference type="InterPro" id="IPR004358">
    <property type="entry name" value="Sig_transdc_His_kin-like_C"/>
</dbReference>
<keyword evidence="6" id="KW-0812">Transmembrane</keyword>
<feature type="domain" description="Histidine kinase" evidence="18">
    <location>
        <begin position="1013"/>
        <end position="1239"/>
    </location>
</feature>
<evidence type="ECO:0000259" key="20">
    <source>
        <dbReference type="PROSITE" id="PS50894"/>
    </source>
</evidence>
<dbReference type="Gene3D" id="3.30.450.40">
    <property type="match status" value="1"/>
</dbReference>
<dbReference type="Pfam" id="PF00512">
    <property type="entry name" value="HisKA"/>
    <property type="match status" value="1"/>
</dbReference>
<organism evidence="21 22">
    <name type="scientific">Pseudoduganella namucuonensis</name>
    <dbReference type="NCBI Taxonomy" id="1035707"/>
    <lineage>
        <taxon>Bacteria</taxon>
        <taxon>Pseudomonadati</taxon>
        <taxon>Pseudomonadota</taxon>
        <taxon>Betaproteobacteria</taxon>
        <taxon>Burkholderiales</taxon>
        <taxon>Oxalobacteraceae</taxon>
        <taxon>Telluria group</taxon>
        <taxon>Pseudoduganella</taxon>
    </lineage>
</organism>
<dbReference type="Gene3D" id="3.40.50.2300">
    <property type="match status" value="1"/>
</dbReference>